<accession>C0QA64</accession>
<organism evidence="1 2">
    <name type="scientific">Desulforapulum autotrophicum (strain ATCC 43914 / DSM 3382 / VKM B-1955 / HRM2)</name>
    <name type="common">Desulfobacterium autotrophicum</name>
    <dbReference type="NCBI Taxonomy" id="177437"/>
    <lineage>
        <taxon>Bacteria</taxon>
        <taxon>Pseudomonadati</taxon>
        <taxon>Thermodesulfobacteriota</taxon>
        <taxon>Desulfobacteria</taxon>
        <taxon>Desulfobacterales</taxon>
        <taxon>Desulfobacteraceae</taxon>
        <taxon>Desulforapulum</taxon>
    </lineage>
</organism>
<keyword evidence="2" id="KW-1185">Reference proteome</keyword>
<dbReference type="RefSeq" id="WP_015903436.1">
    <property type="nucleotide sequence ID" value="NC_012108.1"/>
</dbReference>
<dbReference type="eggNOG" id="ENOG5032SQW">
    <property type="taxonomic scope" value="Bacteria"/>
</dbReference>
<protein>
    <submittedName>
        <fullName evidence="1">Uncharacterized protein</fullName>
    </submittedName>
</protein>
<reference evidence="1 2" key="1">
    <citation type="journal article" date="2009" name="Environ. Microbiol.">
        <title>Genome sequence of Desulfobacterium autotrophicum HRM2, a marine sulfate reducer oxidizing organic carbon completely to carbon dioxide.</title>
        <authorList>
            <person name="Strittmatter A.W."/>
            <person name="Liesegang H."/>
            <person name="Rabus R."/>
            <person name="Decker I."/>
            <person name="Amann J."/>
            <person name="Andres S."/>
            <person name="Henne A."/>
            <person name="Fricke W.F."/>
            <person name="Martinez-Arias R."/>
            <person name="Bartels D."/>
            <person name="Goesmann A."/>
            <person name="Krause L."/>
            <person name="Puehler A."/>
            <person name="Klenk H.P."/>
            <person name="Richter M."/>
            <person name="Schuler M."/>
            <person name="Gloeckner F.O."/>
            <person name="Meyerdierks A."/>
            <person name="Gottschalk G."/>
            <person name="Amann R."/>
        </authorList>
    </citation>
    <scope>NUCLEOTIDE SEQUENCE [LARGE SCALE GENOMIC DNA]</scope>
    <source>
        <strain evidence="2">ATCC 43914 / DSM 3382 / HRM2</strain>
    </source>
</reference>
<name>C0QA64_DESAH</name>
<proteinExistence type="predicted"/>
<evidence type="ECO:0000313" key="1">
    <source>
        <dbReference type="EMBL" id="ACN14649.1"/>
    </source>
</evidence>
<dbReference type="KEGG" id="dat:HRM2_15400"/>
<dbReference type="EMBL" id="CP001087">
    <property type="protein sequence ID" value="ACN14649.1"/>
    <property type="molecule type" value="Genomic_DNA"/>
</dbReference>
<dbReference type="HOGENOM" id="CLU_2584083_0_0_7"/>
<evidence type="ECO:0000313" key="2">
    <source>
        <dbReference type="Proteomes" id="UP000000442"/>
    </source>
</evidence>
<dbReference type="AlphaFoldDB" id="C0QA64"/>
<dbReference type="Proteomes" id="UP000000442">
    <property type="component" value="Chromosome"/>
</dbReference>
<sequence>MFAKTADDLREMVLQNPGTSPSIFLRDDSFAAWCYDNRDLSWLKSAFNRDADPDDCRKWGISPPEWKVNVEMAGLALKVSAMR</sequence>
<gene>
    <name evidence="1" type="ordered locus">HRM2_15400</name>
</gene>
<dbReference type="OrthoDB" id="5421475at2"/>